<dbReference type="EMBL" id="JANJQO010000855">
    <property type="protein sequence ID" value="KAJ2974244.1"/>
    <property type="molecule type" value="Genomic_DNA"/>
</dbReference>
<organism evidence="1 2">
    <name type="scientific">Zarea fungicola</name>
    <dbReference type="NCBI Taxonomy" id="93591"/>
    <lineage>
        <taxon>Eukaryota</taxon>
        <taxon>Fungi</taxon>
        <taxon>Dikarya</taxon>
        <taxon>Ascomycota</taxon>
        <taxon>Pezizomycotina</taxon>
        <taxon>Sordariomycetes</taxon>
        <taxon>Hypocreomycetidae</taxon>
        <taxon>Hypocreales</taxon>
        <taxon>Cordycipitaceae</taxon>
        <taxon>Zarea</taxon>
    </lineage>
</organism>
<keyword evidence="2" id="KW-1185">Reference proteome</keyword>
<name>A0ACC1N738_9HYPO</name>
<accession>A0ACC1N738</accession>
<reference evidence="1" key="1">
    <citation type="submission" date="2022-08" db="EMBL/GenBank/DDBJ databases">
        <title>Genome Sequence of Lecanicillium fungicola.</title>
        <authorList>
            <person name="Buettner E."/>
        </authorList>
    </citation>
    <scope>NUCLEOTIDE SEQUENCE</scope>
    <source>
        <strain evidence="1">Babe33</strain>
    </source>
</reference>
<protein>
    <submittedName>
        <fullName evidence="1">Uncharacterized protein</fullName>
    </submittedName>
</protein>
<evidence type="ECO:0000313" key="1">
    <source>
        <dbReference type="EMBL" id="KAJ2974244.1"/>
    </source>
</evidence>
<evidence type="ECO:0000313" key="2">
    <source>
        <dbReference type="Proteomes" id="UP001143910"/>
    </source>
</evidence>
<proteinExistence type="predicted"/>
<gene>
    <name evidence="1" type="ORF">NQ176_g6161</name>
</gene>
<comment type="caution">
    <text evidence="1">The sequence shown here is derived from an EMBL/GenBank/DDBJ whole genome shotgun (WGS) entry which is preliminary data.</text>
</comment>
<sequence>MNCVRPPLLKKPSRGFAWSCAACSRAQERKLEARHTTNQPDGDDDDLLDDDDDDVQDIDTNRTTPDDDEQVHHQGTPEQIYQASLWPWRYLGIHCKPEDALDYDDRIYPRASTRVGPRNQATVTAWPGRPVEYVKPIEIKRGKGGPKAAKDAQDAEKALRGKRPKWVQDEPPGYTTRGEDYGADDPRCTATPLWIPPTKKDAATAEAVIDYMDIARDTAKALGLPKQCTNLQDVAINDLYHQHYQADKALAELKKTPMRNFKEPRLTTTEEKKFEEGISKFGSELFLVKKHVKTMTPGEIVRYYYTWKKSDRGKQVWGNYSGRKGKKQAKKADAIANKMADDVADNDDDSAFDIVKAAEKKRGFICLFCESTTSRQWRRAPSSMQGLLDENGLAKPPSKDKSHQPVIALCRRCAELWRRYGIRWEDIDEITKKVTSNSKAYKRKHDEELLKELQAAQEHGLMTPDRESTPLSGTTSANGVEPARKRLKVPVDRDFDAATSDGGSVSGAVSAKKKEKEKASEATPVPEMPQARTLPCAICNELQPLGDQHVSCRECRLTVHRNCYGILDNRNTGKWLCDMCTNDKNPQVSIHYKCVLCPVEHTEQEFVEQPKLTHHKKKMSDKDRERERLEVLQARKAADHYRKRQEELNRPVNPREPLKRTADNNWVHVTCAVWTPEIKFGNAKALEPSEGIPSIPRLRYDEVCHACNQGGNGACIPCHHCRTTFHVECARQQGHLLAFDIAPVKSSRRDQFNIVNIDGESGTMSAMLWCKDHIPTKTIAHRMHDIVGDGGLNALQLYVQNFKQADLTLTGTVRKANLMTMAAKAGGASFPPARRISSTTTPNGGPAAGATAVANADNQPLAVNAREPGEKVCISCGVDTTPRWWPIDMNQERQLTNGHYGALGSEAQKFVEQRRFQCHKCKKLAKTPRPHSSAAPMSTPMSRPPSSQYSSQLPAAMPSLRSPPQPPPLTSEYRDHRSCHLMDPRLYLTPCTPQLFHRHMLLGRDQLTLRLMLSLQFHPPHAAATTIGIMPQVA</sequence>
<dbReference type="Proteomes" id="UP001143910">
    <property type="component" value="Unassembled WGS sequence"/>
</dbReference>